<comment type="similarity">
    <text evidence="2 13">Belongs to the type III secretion exporter family.</text>
</comment>
<sequence>MSQESDSGQEKTEDPTEKRLKESRDKGQIARSKELNTLAVVMCSAVGLIMFGPAMFRLLIDLMTYNFSLERDALFATDSMGLHLLESVNMGLMILAPLFFILFVASIVGPIMLGGWLFSGKSLAPKFSRMNPLAGLKRMFSLKALVELLKALAKFLVVLAMALLVLAFFQNDMLELDSEPLPDAIGHSLWILGTALFFLACSLILIAVVDIPFQLWDNKQKLKMTKQEVRDEFKDSEGKPEVKGRIRQLQREMAERRMMGEVPQADVVITNPTHFAVALKYDPLNAGAPVLVAKGADFVAQRIREVATEHNVVVLESPPLARAVFYSTELDQQIPAGLYLAVAQVLAYVFQLRQYRAGQGKRPGPMPNPDIPEDLRKDE</sequence>
<dbReference type="RefSeq" id="WP_150278457.1">
    <property type="nucleotide sequence ID" value="NZ_BMFF01000003.1"/>
</dbReference>
<evidence type="ECO:0000256" key="13">
    <source>
        <dbReference type="RuleBase" id="RU364091"/>
    </source>
</evidence>
<comment type="subcellular location">
    <subcellularLocation>
        <location evidence="1">Cell membrane</location>
        <topology evidence="1">Multi-pass membrane protein</topology>
    </subcellularLocation>
</comment>
<keyword evidence="9 13" id="KW-1133">Transmembrane helix</keyword>
<dbReference type="Proteomes" id="UP000638188">
    <property type="component" value="Unassembled WGS sequence"/>
</dbReference>
<evidence type="ECO:0000256" key="3">
    <source>
        <dbReference type="ARBA" id="ARBA00021622"/>
    </source>
</evidence>
<dbReference type="Pfam" id="PF01312">
    <property type="entry name" value="Bac_export_2"/>
    <property type="match status" value="1"/>
</dbReference>
<evidence type="ECO:0000256" key="10">
    <source>
        <dbReference type="ARBA" id="ARBA00023136"/>
    </source>
</evidence>
<evidence type="ECO:0000256" key="4">
    <source>
        <dbReference type="ARBA" id="ARBA00022448"/>
    </source>
</evidence>
<evidence type="ECO:0000256" key="11">
    <source>
        <dbReference type="ARBA" id="ARBA00023225"/>
    </source>
</evidence>
<dbReference type="PANTHER" id="PTHR30531:SF12">
    <property type="entry name" value="FLAGELLAR BIOSYNTHETIC PROTEIN FLHB"/>
    <property type="match status" value="1"/>
</dbReference>
<evidence type="ECO:0000256" key="8">
    <source>
        <dbReference type="ARBA" id="ARBA00022927"/>
    </source>
</evidence>
<proteinExistence type="inferred from homology"/>
<feature type="transmembrane region" description="Helical" evidence="13">
    <location>
        <begin position="94"/>
        <end position="119"/>
    </location>
</feature>
<dbReference type="NCBIfam" id="TIGR00328">
    <property type="entry name" value="flhB"/>
    <property type="match status" value="1"/>
</dbReference>
<keyword evidence="6 13" id="KW-0812">Transmembrane</keyword>
<feature type="region of interest" description="Disordered" evidence="14">
    <location>
        <begin position="1"/>
        <end position="28"/>
    </location>
</feature>
<name>A0ABQ1PL35_9GAMM</name>
<evidence type="ECO:0000256" key="7">
    <source>
        <dbReference type="ARBA" id="ARBA00022795"/>
    </source>
</evidence>
<evidence type="ECO:0000313" key="16">
    <source>
        <dbReference type="Proteomes" id="UP000638188"/>
    </source>
</evidence>
<dbReference type="PRINTS" id="PR00950">
    <property type="entry name" value="TYPE3IMSPROT"/>
</dbReference>
<dbReference type="InterPro" id="IPR029025">
    <property type="entry name" value="T3SS_substrate_exporter_C"/>
</dbReference>
<dbReference type="InterPro" id="IPR006135">
    <property type="entry name" value="T3SS_substrate_exporter"/>
</dbReference>
<evidence type="ECO:0000256" key="1">
    <source>
        <dbReference type="ARBA" id="ARBA00004651"/>
    </source>
</evidence>
<evidence type="ECO:0000256" key="12">
    <source>
        <dbReference type="ARBA" id="ARBA00025078"/>
    </source>
</evidence>
<feature type="region of interest" description="Disordered" evidence="14">
    <location>
        <begin position="358"/>
        <end position="379"/>
    </location>
</feature>
<feature type="transmembrane region" description="Helical" evidence="13">
    <location>
        <begin position="38"/>
        <end position="60"/>
    </location>
</feature>
<organism evidence="15 16">
    <name type="scientific">Halopseudomonas salina</name>
    <dbReference type="NCBI Taxonomy" id="1323744"/>
    <lineage>
        <taxon>Bacteria</taxon>
        <taxon>Pseudomonadati</taxon>
        <taxon>Pseudomonadota</taxon>
        <taxon>Gammaproteobacteria</taxon>
        <taxon>Pseudomonadales</taxon>
        <taxon>Pseudomonadaceae</taxon>
        <taxon>Halopseudomonas</taxon>
    </lineage>
</organism>
<reference evidence="16" key="1">
    <citation type="journal article" date="2019" name="Int. J. Syst. Evol. Microbiol.">
        <title>The Global Catalogue of Microorganisms (GCM) 10K type strain sequencing project: providing services to taxonomists for standard genome sequencing and annotation.</title>
        <authorList>
            <consortium name="The Broad Institute Genomics Platform"/>
            <consortium name="The Broad Institute Genome Sequencing Center for Infectious Disease"/>
            <person name="Wu L."/>
            <person name="Ma J."/>
        </authorList>
    </citation>
    <scope>NUCLEOTIDE SEQUENCE [LARGE SCALE GENOMIC DNA]</scope>
    <source>
        <strain evidence="16">CGMCC 1.12482</strain>
    </source>
</reference>
<dbReference type="EMBL" id="BMFF01000003">
    <property type="protein sequence ID" value="GGC99026.1"/>
    <property type="molecule type" value="Genomic_DNA"/>
</dbReference>
<evidence type="ECO:0000313" key="15">
    <source>
        <dbReference type="EMBL" id="GGC99026.1"/>
    </source>
</evidence>
<feature type="transmembrane region" description="Helical" evidence="13">
    <location>
        <begin position="140"/>
        <end position="169"/>
    </location>
</feature>
<dbReference type="PANTHER" id="PTHR30531">
    <property type="entry name" value="FLAGELLAR BIOSYNTHETIC PROTEIN FLHB"/>
    <property type="match status" value="1"/>
</dbReference>
<protein>
    <recommendedName>
        <fullName evidence="3 13">Flagellar biosynthetic protein FlhB</fullName>
    </recommendedName>
</protein>
<dbReference type="InterPro" id="IPR006136">
    <property type="entry name" value="FlhB"/>
</dbReference>
<keyword evidence="7 13" id="KW-1005">Bacterial flagellum biogenesis</keyword>
<keyword evidence="5 13" id="KW-1003">Cell membrane</keyword>
<keyword evidence="10 13" id="KW-0472">Membrane</keyword>
<accession>A0ABQ1PL35</accession>
<keyword evidence="15" id="KW-0282">Flagellum</keyword>
<keyword evidence="11 13" id="KW-1006">Bacterial flagellum protein export</keyword>
<keyword evidence="8 13" id="KW-0653">Protein transport</keyword>
<evidence type="ECO:0000256" key="6">
    <source>
        <dbReference type="ARBA" id="ARBA00022692"/>
    </source>
</evidence>
<evidence type="ECO:0000256" key="14">
    <source>
        <dbReference type="SAM" id="MobiDB-lite"/>
    </source>
</evidence>
<keyword evidence="15" id="KW-0966">Cell projection</keyword>
<feature type="compositionally biased region" description="Basic and acidic residues" evidence="14">
    <location>
        <begin position="8"/>
        <end position="28"/>
    </location>
</feature>
<keyword evidence="16" id="KW-1185">Reference proteome</keyword>
<gene>
    <name evidence="13 15" type="primary">flhB</name>
    <name evidence="15" type="ORF">GCM10007418_17850</name>
</gene>
<dbReference type="SUPFAM" id="SSF160544">
    <property type="entry name" value="EscU C-terminal domain-like"/>
    <property type="match status" value="1"/>
</dbReference>
<comment type="caution">
    <text evidence="15">The sequence shown here is derived from an EMBL/GenBank/DDBJ whole genome shotgun (WGS) entry which is preliminary data.</text>
</comment>
<keyword evidence="4 13" id="KW-0813">Transport</keyword>
<feature type="transmembrane region" description="Helical" evidence="13">
    <location>
        <begin position="189"/>
        <end position="216"/>
    </location>
</feature>
<keyword evidence="15" id="KW-0969">Cilium</keyword>
<comment type="function">
    <text evidence="12 13">Required for formation of the rod structure in the basal body of the flagellar apparatus. Together with FliI and FliH, may constitute the export apparatus of flagellin.</text>
</comment>
<evidence type="ECO:0000256" key="5">
    <source>
        <dbReference type="ARBA" id="ARBA00022475"/>
    </source>
</evidence>
<dbReference type="Gene3D" id="3.40.1690.10">
    <property type="entry name" value="secretion proteins EscU"/>
    <property type="match status" value="1"/>
</dbReference>
<dbReference type="Gene3D" id="6.10.250.2080">
    <property type="match status" value="1"/>
</dbReference>
<evidence type="ECO:0000256" key="9">
    <source>
        <dbReference type="ARBA" id="ARBA00022989"/>
    </source>
</evidence>
<evidence type="ECO:0000256" key="2">
    <source>
        <dbReference type="ARBA" id="ARBA00010690"/>
    </source>
</evidence>